<dbReference type="InterPro" id="IPR016024">
    <property type="entry name" value="ARM-type_fold"/>
</dbReference>
<protein>
    <recommendedName>
        <fullName evidence="3">HEAT repeat-containing protein</fullName>
    </recommendedName>
</protein>
<dbReference type="EMBL" id="FRAA01000001">
    <property type="protein sequence ID" value="SHJ47865.1"/>
    <property type="molecule type" value="Genomic_DNA"/>
</dbReference>
<evidence type="ECO:0000313" key="1">
    <source>
        <dbReference type="EMBL" id="SHJ47865.1"/>
    </source>
</evidence>
<reference evidence="2" key="1">
    <citation type="submission" date="2016-11" db="EMBL/GenBank/DDBJ databases">
        <authorList>
            <person name="Varghese N."/>
            <person name="Submissions S."/>
        </authorList>
    </citation>
    <scope>NUCLEOTIDE SEQUENCE [LARGE SCALE GENOMIC DNA]</scope>
    <source>
        <strain evidence="2">DSM 26134</strain>
    </source>
</reference>
<evidence type="ECO:0000313" key="2">
    <source>
        <dbReference type="Proteomes" id="UP000184474"/>
    </source>
</evidence>
<keyword evidence="2" id="KW-1185">Reference proteome</keyword>
<proteinExistence type="predicted"/>
<name>A0A1M6JMD1_REIAG</name>
<dbReference type="Proteomes" id="UP000184474">
    <property type="component" value="Unassembled WGS sequence"/>
</dbReference>
<dbReference type="Pfam" id="PF13646">
    <property type="entry name" value="HEAT_2"/>
    <property type="match status" value="1"/>
</dbReference>
<dbReference type="SUPFAM" id="SSF48371">
    <property type="entry name" value="ARM repeat"/>
    <property type="match status" value="1"/>
</dbReference>
<dbReference type="Gene3D" id="1.25.10.10">
    <property type="entry name" value="Leucine-rich Repeat Variant"/>
    <property type="match status" value="1"/>
</dbReference>
<sequence>MLLYQLVLVLAFDYDIQIMDIGAMIDKLSGDLGDKAYEVSDSLARIGTQEVLEAMIVLLKNANPESRYMAARTLGLMEDNEGGLAAVFEAIKDKENQNQVGELLSVLEGFDVSEYYVALFKLYLFGNFKVSMIAKDLLDHKDFDITHRVIKKATKHWNHYSNNVKHDELYELKKIEVEEIFDDLSDFLDDKQVM</sequence>
<dbReference type="STRING" id="156994.SAMN04488028_101247"/>
<gene>
    <name evidence="1" type="ORF">SAMN04488028_101247</name>
</gene>
<organism evidence="1 2">
    <name type="scientific">Reichenbachiella agariperforans</name>
    <dbReference type="NCBI Taxonomy" id="156994"/>
    <lineage>
        <taxon>Bacteria</taxon>
        <taxon>Pseudomonadati</taxon>
        <taxon>Bacteroidota</taxon>
        <taxon>Cytophagia</taxon>
        <taxon>Cytophagales</taxon>
        <taxon>Reichenbachiellaceae</taxon>
        <taxon>Reichenbachiella</taxon>
    </lineage>
</organism>
<accession>A0A1M6JMD1</accession>
<dbReference type="AlphaFoldDB" id="A0A1M6JMD1"/>
<evidence type="ECO:0008006" key="3">
    <source>
        <dbReference type="Google" id="ProtNLM"/>
    </source>
</evidence>
<dbReference type="InterPro" id="IPR011989">
    <property type="entry name" value="ARM-like"/>
</dbReference>